<dbReference type="RefSeq" id="WP_003612331.1">
    <property type="nucleotide sequence ID" value="NZ_ADVE02000001.1"/>
</dbReference>
<dbReference type="PANTHER" id="PTHR43499">
    <property type="entry name" value="ABC TRANSPORTER I FAMILY MEMBER 1"/>
    <property type="match status" value="1"/>
</dbReference>
<dbReference type="SMART" id="SM00382">
    <property type="entry name" value="AAA"/>
    <property type="match status" value="1"/>
</dbReference>
<keyword evidence="7" id="KW-0472">Membrane</keyword>
<dbReference type="InterPro" id="IPR003593">
    <property type="entry name" value="AAA+_ATPase"/>
</dbReference>
<evidence type="ECO:0000256" key="3">
    <source>
        <dbReference type="ARBA" id="ARBA00022741"/>
    </source>
</evidence>
<dbReference type="Gene3D" id="3.40.50.300">
    <property type="entry name" value="P-loop containing nucleotide triphosphate hydrolases"/>
    <property type="match status" value="1"/>
</dbReference>
<evidence type="ECO:0000256" key="2">
    <source>
        <dbReference type="ARBA" id="ARBA00022448"/>
    </source>
</evidence>
<keyword evidence="3" id="KW-0547">Nucleotide-binding</keyword>
<dbReference type="SUPFAM" id="SSF52540">
    <property type="entry name" value="P-loop containing nucleoside triphosphate hydrolases"/>
    <property type="match status" value="1"/>
</dbReference>
<dbReference type="InterPro" id="IPR017871">
    <property type="entry name" value="ABC_transporter-like_CS"/>
</dbReference>
<keyword evidence="10" id="KW-1185">Reference proteome</keyword>
<sequence>MSADPPSDPQPLRLEVEDLCVERGGRPVIDGLGFSLASGEALLVTGRNGAGKSTLLRAIAGLLPHRRGRVAIAGAKEEEPAGLLHYLAHADGLKAPLTARENLDFWARFLGGGGLAPERALERVGLAHVGEAPVAILSAGQKRRIALARLLVANRPLWLLDEPTSALDRAARERLAEAMRAHLAAGGMIVAATHEPLGLPEARELALGARP</sequence>
<feature type="domain" description="ABC transporter" evidence="8">
    <location>
        <begin position="14"/>
        <end position="209"/>
    </location>
</feature>
<dbReference type="Pfam" id="PF00005">
    <property type="entry name" value="ABC_tran"/>
    <property type="match status" value="1"/>
</dbReference>
<dbReference type="KEGG" id="mtw:CQW49_11800"/>
<gene>
    <name evidence="9" type="primary">ccmA</name>
    <name evidence="9" type="ORF">CQW49_11800</name>
</gene>
<dbReference type="InterPro" id="IPR027417">
    <property type="entry name" value="P-loop_NTPase"/>
</dbReference>
<dbReference type="GO" id="GO:0022857">
    <property type="term" value="F:transmembrane transporter activity"/>
    <property type="evidence" value="ECO:0007669"/>
    <property type="project" value="InterPro"/>
</dbReference>
<evidence type="ECO:0000256" key="4">
    <source>
        <dbReference type="ARBA" id="ARBA00022748"/>
    </source>
</evidence>
<proteinExistence type="inferred from homology"/>
<dbReference type="PROSITE" id="PS50893">
    <property type="entry name" value="ABC_TRANSPORTER_2"/>
    <property type="match status" value="1"/>
</dbReference>
<keyword evidence="4" id="KW-0201">Cytochrome c-type biogenesis</keyword>
<dbReference type="InterPro" id="IPR005895">
    <property type="entry name" value="ABC_transptr_haem_export_CcmA"/>
</dbReference>
<dbReference type="PANTHER" id="PTHR43499:SF1">
    <property type="entry name" value="ABC TRANSPORTER I FAMILY MEMBER 1"/>
    <property type="match status" value="1"/>
</dbReference>
<evidence type="ECO:0000256" key="6">
    <source>
        <dbReference type="ARBA" id="ARBA00022967"/>
    </source>
</evidence>
<dbReference type="InterPro" id="IPR003439">
    <property type="entry name" value="ABC_transporter-like_ATP-bd"/>
</dbReference>
<dbReference type="EMBL" id="CP023737">
    <property type="protein sequence ID" value="ATQ68485.1"/>
    <property type="molecule type" value="Genomic_DNA"/>
</dbReference>
<keyword evidence="6" id="KW-1278">Translocase</keyword>
<dbReference type="GO" id="GO:0016887">
    <property type="term" value="F:ATP hydrolysis activity"/>
    <property type="evidence" value="ECO:0007669"/>
    <property type="project" value="InterPro"/>
</dbReference>
<protein>
    <submittedName>
        <fullName evidence="9">Heme ABC exporter ATP-binding protein CcmA</fullName>
    </submittedName>
</protein>
<accession>A0A2D2D0H0</accession>
<evidence type="ECO:0000259" key="8">
    <source>
        <dbReference type="PROSITE" id="PS50893"/>
    </source>
</evidence>
<comment type="similarity">
    <text evidence="1">Belongs to the ABC transporter superfamily.</text>
</comment>
<evidence type="ECO:0000313" key="10">
    <source>
        <dbReference type="Proteomes" id="UP000230709"/>
    </source>
</evidence>
<dbReference type="Proteomes" id="UP000230709">
    <property type="component" value="Chromosome"/>
</dbReference>
<dbReference type="NCBIfam" id="TIGR01189">
    <property type="entry name" value="ccmA"/>
    <property type="match status" value="1"/>
</dbReference>
<evidence type="ECO:0000256" key="7">
    <source>
        <dbReference type="ARBA" id="ARBA00023136"/>
    </source>
</evidence>
<dbReference type="STRING" id="595536.GCA_000178815_02804"/>
<keyword evidence="5 9" id="KW-0067">ATP-binding</keyword>
<dbReference type="AlphaFoldDB" id="A0A2D2D0H0"/>
<name>A0A2D2D0H0_METT3</name>
<reference evidence="10" key="1">
    <citation type="submission" date="2017-10" db="EMBL/GenBank/DDBJ databases">
        <title>Completed PacBio SMRT sequence of Methylosinus trichosporium OB3b reveals presence of a third large plasmid.</title>
        <authorList>
            <person name="Charles T.C."/>
            <person name="Lynch M.D.J."/>
            <person name="Heil J.R."/>
            <person name="Cheng J."/>
        </authorList>
    </citation>
    <scope>NUCLEOTIDE SEQUENCE [LARGE SCALE GENOMIC DNA]</scope>
    <source>
        <strain evidence="10">OB3b</strain>
    </source>
</reference>
<dbReference type="PROSITE" id="PS00211">
    <property type="entry name" value="ABC_TRANSPORTER_1"/>
    <property type="match status" value="1"/>
</dbReference>
<organism evidence="9 10">
    <name type="scientific">Methylosinus trichosporium (strain ATCC 35070 / NCIMB 11131 / UNIQEM 75 / OB3b)</name>
    <dbReference type="NCBI Taxonomy" id="595536"/>
    <lineage>
        <taxon>Bacteria</taxon>
        <taxon>Pseudomonadati</taxon>
        <taxon>Pseudomonadota</taxon>
        <taxon>Alphaproteobacteria</taxon>
        <taxon>Hyphomicrobiales</taxon>
        <taxon>Methylocystaceae</taxon>
        <taxon>Methylosinus</taxon>
    </lineage>
</organism>
<dbReference type="GO" id="GO:0005524">
    <property type="term" value="F:ATP binding"/>
    <property type="evidence" value="ECO:0007669"/>
    <property type="project" value="UniProtKB-KW"/>
</dbReference>
<evidence type="ECO:0000256" key="1">
    <source>
        <dbReference type="ARBA" id="ARBA00005417"/>
    </source>
</evidence>
<evidence type="ECO:0000313" key="9">
    <source>
        <dbReference type="EMBL" id="ATQ68485.1"/>
    </source>
</evidence>
<evidence type="ECO:0000256" key="5">
    <source>
        <dbReference type="ARBA" id="ARBA00022840"/>
    </source>
</evidence>
<dbReference type="GO" id="GO:0017004">
    <property type="term" value="P:cytochrome complex assembly"/>
    <property type="evidence" value="ECO:0007669"/>
    <property type="project" value="UniProtKB-KW"/>
</dbReference>
<keyword evidence="2" id="KW-0813">Transport</keyword>